<dbReference type="eggNOG" id="COG4564">
    <property type="taxonomic scope" value="Bacteria"/>
</dbReference>
<proteinExistence type="inferred from homology"/>
<dbReference type="PROSITE" id="PS50111">
    <property type="entry name" value="CHEMOTAXIS_TRANSDUC_2"/>
    <property type="match status" value="1"/>
</dbReference>
<dbReference type="PROSITE" id="PS50885">
    <property type="entry name" value="HAMP"/>
    <property type="match status" value="1"/>
</dbReference>
<dbReference type="GO" id="GO:0007165">
    <property type="term" value="P:signal transduction"/>
    <property type="evidence" value="ECO:0007669"/>
    <property type="project" value="UniProtKB-KW"/>
</dbReference>
<keyword evidence="5 10" id="KW-0472">Membrane</keyword>
<dbReference type="PANTHER" id="PTHR32089">
    <property type="entry name" value="METHYL-ACCEPTING CHEMOTAXIS PROTEIN MCPB"/>
    <property type="match status" value="1"/>
</dbReference>
<sequence>MKKISSKVIGLTVIISILTALVIGGTGIHYMTKMNSNMIETFRNTSYDEYDKMVKEQVETAVSMLGGVYERYQRGEISLEEAKTQGADMVRSMRYGAEGYFWVDTKDGVNVVLLGKEDVEGTNRMGLKDVNDKPIIQEIISNGLKEGGGYTDYWFPKSGEQEAYPKRAYSKSFEPFGWVVGTGNYIDDIEKFIQEKEEAIKKEISKSIRISVILSLAVVAFGVMLSLYFAKKITKPILEVTKLVDKTANLDLSDNEDIEKLLNYKDETGIIARSVINLRKELSEIINVLKGNSGEVLQYSNGISNSTNEIVDGIEAVNVAIEELAQGATEQANDVQTGVIKLQKLSEEINISVKESEEVKKNSNESKTVSHQGIKAMEALVDKFKESTDSNDEIAKNINVLADKSISIGEIVTTIEAISGQTNLLALNAAIEAARAGESGRGFAVVADEIRKLAEETGQSTKRINGMIEEIQNEVRKVKSNMDRGEAINRDAAESMSEAERAFMKIESVIEDMLEKADSLVDHISVVNDERNDVLRSMEGISAVTEESAASTEEVSASMEEQSSIMQTIADTAQSLKSVVDRLDEVINRFNM</sequence>
<dbReference type="Gene3D" id="3.30.450.20">
    <property type="entry name" value="PAS domain"/>
    <property type="match status" value="1"/>
</dbReference>
<feature type="domain" description="Methyl-accepting transducer" evidence="11">
    <location>
        <begin position="306"/>
        <end position="563"/>
    </location>
</feature>
<feature type="coiled-coil region" evidence="9">
    <location>
        <begin position="468"/>
        <end position="516"/>
    </location>
</feature>
<evidence type="ECO:0000256" key="6">
    <source>
        <dbReference type="ARBA" id="ARBA00023224"/>
    </source>
</evidence>
<dbReference type="eggNOG" id="COG0840">
    <property type="taxonomic scope" value="Bacteria"/>
</dbReference>
<dbReference type="PANTHER" id="PTHR32089:SF112">
    <property type="entry name" value="LYSOZYME-LIKE PROTEIN-RELATED"/>
    <property type="match status" value="1"/>
</dbReference>
<keyword evidence="2" id="KW-1003">Cell membrane</keyword>
<dbReference type="AlphaFoldDB" id="A0A069RKR5"/>
<evidence type="ECO:0000313" key="14">
    <source>
        <dbReference type="Proteomes" id="UP000027946"/>
    </source>
</evidence>
<feature type="transmembrane region" description="Helical" evidence="10">
    <location>
        <begin position="210"/>
        <end position="230"/>
    </location>
</feature>
<keyword evidence="9" id="KW-0175">Coiled coil</keyword>
<dbReference type="SMART" id="SM01049">
    <property type="entry name" value="Cache_2"/>
    <property type="match status" value="1"/>
</dbReference>
<accession>A0A069RKR5</accession>
<dbReference type="SMART" id="SM00283">
    <property type="entry name" value="MA"/>
    <property type="match status" value="1"/>
</dbReference>
<dbReference type="Gene3D" id="6.10.340.10">
    <property type="match status" value="1"/>
</dbReference>
<evidence type="ECO:0000259" key="11">
    <source>
        <dbReference type="PROSITE" id="PS50111"/>
    </source>
</evidence>
<evidence type="ECO:0000256" key="3">
    <source>
        <dbReference type="ARBA" id="ARBA00022692"/>
    </source>
</evidence>
<gene>
    <name evidence="13" type="primary">mcp4</name>
    <name evidence="13" type="ORF">CLIT_13c01540</name>
</gene>
<evidence type="ECO:0000256" key="7">
    <source>
        <dbReference type="ARBA" id="ARBA00029447"/>
    </source>
</evidence>
<dbReference type="OrthoDB" id="8935at2"/>
<dbReference type="InterPro" id="IPR004089">
    <property type="entry name" value="MCPsignal_dom"/>
</dbReference>
<evidence type="ECO:0000256" key="4">
    <source>
        <dbReference type="ARBA" id="ARBA00022989"/>
    </source>
</evidence>
<evidence type="ECO:0000256" key="1">
    <source>
        <dbReference type="ARBA" id="ARBA00004651"/>
    </source>
</evidence>
<evidence type="ECO:0000256" key="8">
    <source>
        <dbReference type="PROSITE-ProRule" id="PRU00284"/>
    </source>
</evidence>
<keyword evidence="14" id="KW-1185">Reference proteome</keyword>
<comment type="caution">
    <text evidence="13">The sequence shown here is derived from an EMBL/GenBank/DDBJ whole genome shotgun (WGS) entry which is preliminary data.</text>
</comment>
<evidence type="ECO:0000256" key="5">
    <source>
        <dbReference type="ARBA" id="ARBA00023136"/>
    </source>
</evidence>
<dbReference type="RefSeq" id="WP_038266049.1">
    <property type="nucleotide sequence ID" value="NZ_FSRH01000005.1"/>
</dbReference>
<dbReference type="SUPFAM" id="SSF58104">
    <property type="entry name" value="Methyl-accepting chemotaxis protein (MCP) signaling domain"/>
    <property type="match status" value="1"/>
</dbReference>
<comment type="similarity">
    <text evidence="7">Belongs to the methyl-accepting chemotaxis (MCP) protein family.</text>
</comment>
<dbReference type="Pfam" id="PF00015">
    <property type="entry name" value="MCPsignal"/>
    <property type="match status" value="1"/>
</dbReference>
<feature type="domain" description="HAMP" evidence="12">
    <location>
        <begin position="231"/>
        <end position="287"/>
    </location>
</feature>
<dbReference type="STRING" id="1121324.CLIT_13c01540"/>
<reference evidence="13 14" key="1">
    <citation type="submission" date="2014-03" db="EMBL/GenBank/DDBJ databases">
        <title>Genome sequence of Clostridium litorale W6, DSM 5388.</title>
        <authorList>
            <person name="Poehlein A."/>
            <person name="Jagirdar A."/>
            <person name="Khonsari B."/>
            <person name="Chibani C.M."/>
            <person name="Gutierrez Gutierrez D.A."/>
            <person name="Davydova E."/>
            <person name="Alghaithi H.S."/>
            <person name="Nair K.P."/>
            <person name="Dhamotharan K."/>
            <person name="Chandran L."/>
            <person name="G W."/>
            <person name="Daniel R."/>
        </authorList>
    </citation>
    <scope>NUCLEOTIDE SEQUENCE [LARGE SCALE GENOMIC DNA]</scope>
    <source>
        <strain evidence="13 14">W6</strain>
    </source>
</reference>
<evidence type="ECO:0000256" key="2">
    <source>
        <dbReference type="ARBA" id="ARBA00022475"/>
    </source>
</evidence>
<keyword evidence="6 8" id="KW-0807">Transducer</keyword>
<evidence type="ECO:0000256" key="10">
    <source>
        <dbReference type="SAM" id="Phobius"/>
    </source>
</evidence>
<keyword evidence="4 10" id="KW-1133">Transmembrane helix</keyword>
<dbReference type="InterPro" id="IPR003660">
    <property type="entry name" value="HAMP_dom"/>
</dbReference>
<dbReference type="Pfam" id="PF17200">
    <property type="entry name" value="sCache_2"/>
    <property type="match status" value="1"/>
</dbReference>
<protein>
    <submittedName>
        <fullName evidence="13">Methyl-accepting chemotaxis protein 4</fullName>
    </submittedName>
</protein>
<keyword evidence="3 10" id="KW-0812">Transmembrane</keyword>
<organism evidence="13 14">
    <name type="scientific">Peptoclostridium litorale DSM 5388</name>
    <dbReference type="NCBI Taxonomy" id="1121324"/>
    <lineage>
        <taxon>Bacteria</taxon>
        <taxon>Bacillati</taxon>
        <taxon>Bacillota</taxon>
        <taxon>Clostridia</taxon>
        <taxon>Peptostreptococcales</taxon>
        <taxon>Peptoclostridiaceae</taxon>
        <taxon>Peptoclostridium</taxon>
    </lineage>
</organism>
<evidence type="ECO:0000313" key="13">
    <source>
        <dbReference type="EMBL" id="KDR94832.1"/>
    </source>
</evidence>
<dbReference type="InterPro" id="IPR033480">
    <property type="entry name" value="sCache_2"/>
</dbReference>
<dbReference type="Proteomes" id="UP000027946">
    <property type="component" value="Unassembled WGS sequence"/>
</dbReference>
<comment type="subcellular location">
    <subcellularLocation>
        <location evidence="1">Cell membrane</location>
        <topology evidence="1">Multi-pass membrane protein</topology>
    </subcellularLocation>
</comment>
<evidence type="ECO:0000256" key="9">
    <source>
        <dbReference type="SAM" id="Coils"/>
    </source>
</evidence>
<name>A0A069RKR5_PEPLI</name>
<dbReference type="GO" id="GO:0005886">
    <property type="term" value="C:plasma membrane"/>
    <property type="evidence" value="ECO:0007669"/>
    <property type="project" value="UniProtKB-SubCell"/>
</dbReference>
<dbReference type="Gene3D" id="1.10.287.950">
    <property type="entry name" value="Methyl-accepting chemotaxis protein"/>
    <property type="match status" value="1"/>
</dbReference>
<dbReference type="EMBL" id="JJMM01000013">
    <property type="protein sequence ID" value="KDR94832.1"/>
    <property type="molecule type" value="Genomic_DNA"/>
</dbReference>
<evidence type="ECO:0000259" key="12">
    <source>
        <dbReference type="PROSITE" id="PS50885"/>
    </source>
</evidence>